<keyword evidence="3" id="KW-1185">Reference proteome</keyword>
<organism evidence="2 3">
    <name type="scientific">Eschrichtius robustus</name>
    <name type="common">California gray whale</name>
    <name type="synonym">Eschrichtius gibbosus</name>
    <dbReference type="NCBI Taxonomy" id="9764"/>
    <lineage>
        <taxon>Eukaryota</taxon>
        <taxon>Metazoa</taxon>
        <taxon>Chordata</taxon>
        <taxon>Craniata</taxon>
        <taxon>Vertebrata</taxon>
        <taxon>Euteleostomi</taxon>
        <taxon>Mammalia</taxon>
        <taxon>Eutheria</taxon>
        <taxon>Laurasiatheria</taxon>
        <taxon>Artiodactyla</taxon>
        <taxon>Whippomorpha</taxon>
        <taxon>Cetacea</taxon>
        <taxon>Mysticeti</taxon>
        <taxon>Eschrichtiidae</taxon>
        <taxon>Eschrichtius</taxon>
    </lineage>
</organism>
<gene>
    <name evidence="2" type="ORF">J1605_023152</name>
</gene>
<evidence type="ECO:0000313" key="2">
    <source>
        <dbReference type="EMBL" id="KAJ8787120.1"/>
    </source>
</evidence>
<feature type="chain" id="PRO_5044313794" evidence="1">
    <location>
        <begin position="28"/>
        <end position="108"/>
    </location>
</feature>
<proteinExistence type="predicted"/>
<accession>A0AB34H877</accession>
<evidence type="ECO:0000313" key="3">
    <source>
        <dbReference type="Proteomes" id="UP001159641"/>
    </source>
</evidence>
<evidence type="ECO:0000256" key="1">
    <source>
        <dbReference type="SAM" id="SignalP"/>
    </source>
</evidence>
<protein>
    <submittedName>
        <fullName evidence="2">Uncharacterized protein</fullName>
    </submittedName>
</protein>
<name>A0AB34H877_ESCRO</name>
<dbReference type="EMBL" id="JAIQCJ010001881">
    <property type="protein sequence ID" value="KAJ8787120.1"/>
    <property type="molecule type" value="Genomic_DNA"/>
</dbReference>
<keyword evidence="1" id="KW-0732">Signal</keyword>
<feature type="signal peptide" evidence="1">
    <location>
        <begin position="1"/>
        <end position="27"/>
    </location>
</feature>
<dbReference type="AlphaFoldDB" id="A0AB34H877"/>
<dbReference type="Proteomes" id="UP001159641">
    <property type="component" value="Unassembled WGS sequence"/>
</dbReference>
<sequence length="108" mass="12275">MSKINIMKWLGLQLLTLSYVAILPVSGSWKERVDSSLEFPSYMSSSPDHKISNTLSTVEPTKHHSKDCNLEIHMFPQLLDICRPFDCKMLLSLLPRAISATRGSWAKR</sequence>
<reference evidence="2 3" key="1">
    <citation type="submission" date="2022-11" db="EMBL/GenBank/DDBJ databases">
        <title>Whole genome sequence of Eschrichtius robustus ER-17-0199.</title>
        <authorList>
            <person name="Bruniche-Olsen A."/>
            <person name="Black A.N."/>
            <person name="Fields C.J."/>
            <person name="Walden K."/>
            <person name="Dewoody J.A."/>
        </authorList>
    </citation>
    <scope>NUCLEOTIDE SEQUENCE [LARGE SCALE GENOMIC DNA]</scope>
    <source>
        <strain evidence="2">ER-17-0199</strain>
        <tissue evidence="2">Blubber</tissue>
    </source>
</reference>
<comment type="caution">
    <text evidence="2">The sequence shown here is derived from an EMBL/GenBank/DDBJ whole genome shotgun (WGS) entry which is preliminary data.</text>
</comment>